<evidence type="ECO:0000313" key="13">
    <source>
        <dbReference type="EMBL" id="MBF1164574.1"/>
    </source>
</evidence>
<dbReference type="PANTHER" id="PTHR46157:SF4">
    <property type="entry name" value="K(+) EFFLUX ANTIPORTER 3, CHLOROPLASTIC"/>
    <property type="match status" value="1"/>
</dbReference>
<feature type="transmembrane region" description="Helical" evidence="10">
    <location>
        <begin position="353"/>
        <end position="372"/>
    </location>
</feature>
<organism evidence="13 14">
    <name type="scientific">Dechloromonas agitata</name>
    <dbReference type="NCBI Taxonomy" id="73030"/>
    <lineage>
        <taxon>Bacteria</taxon>
        <taxon>Pseudomonadati</taxon>
        <taxon>Pseudomonadota</taxon>
        <taxon>Betaproteobacteria</taxon>
        <taxon>Rhodocyclales</taxon>
        <taxon>Azonexaceae</taxon>
        <taxon>Dechloromonas</taxon>
    </lineage>
</organism>
<dbReference type="GO" id="GO:0015297">
    <property type="term" value="F:antiporter activity"/>
    <property type="evidence" value="ECO:0007669"/>
    <property type="project" value="UniProtKB-KW"/>
</dbReference>
<feature type="transmembrane region" description="Helical" evidence="10">
    <location>
        <begin position="322"/>
        <end position="341"/>
    </location>
</feature>
<dbReference type="GO" id="GO:1902600">
    <property type="term" value="P:proton transmembrane transport"/>
    <property type="evidence" value="ECO:0007669"/>
    <property type="project" value="InterPro"/>
</dbReference>
<dbReference type="SUPFAM" id="SSF116726">
    <property type="entry name" value="TrkA C-terminal domain-like"/>
    <property type="match status" value="1"/>
</dbReference>
<evidence type="ECO:0000256" key="9">
    <source>
        <dbReference type="ARBA" id="ARBA00023136"/>
    </source>
</evidence>
<comment type="caution">
    <text evidence="13">The sequence shown here is derived from an EMBL/GenBank/DDBJ whole genome shotgun (WGS) entry which is preliminary data.</text>
</comment>
<feature type="transmembrane region" description="Helical" evidence="10">
    <location>
        <begin position="174"/>
        <end position="195"/>
    </location>
</feature>
<feature type="transmembrane region" description="Helical" evidence="10">
    <location>
        <begin position="269"/>
        <end position="287"/>
    </location>
</feature>
<keyword evidence="6" id="KW-0630">Potassium</keyword>
<dbReference type="InterPro" id="IPR006153">
    <property type="entry name" value="Cation/H_exchanger_TM"/>
</dbReference>
<dbReference type="PROSITE" id="PS51202">
    <property type="entry name" value="RCK_C"/>
    <property type="match status" value="1"/>
</dbReference>
<keyword evidence="7 10" id="KW-1133">Transmembrane helix</keyword>
<keyword evidence="8" id="KW-0406">Ion transport</keyword>
<proteinExistence type="predicted"/>
<dbReference type="Gene3D" id="3.30.70.1450">
    <property type="entry name" value="Regulator of K+ conductance, C-terminal domain"/>
    <property type="match status" value="1"/>
</dbReference>
<evidence type="ECO:0000256" key="7">
    <source>
        <dbReference type="ARBA" id="ARBA00022989"/>
    </source>
</evidence>
<dbReference type="SUPFAM" id="SSF51735">
    <property type="entry name" value="NAD(P)-binding Rossmann-fold domains"/>
    <property type="match status" value="1"/>
</dbReference>
<feature type="transmembrane region" description="Helical" evidence="10">
    <location>
        <begin position="294"/>
        <end position="316"/>
    </location>
</feature>
<dbReference type="InterPro" id="IPR006037">
    <property type="entry name" value="RCK_C"/>
</dbReference>
<reference evidence="13" key="1">
    <citation type="submission" date="2020-04" db="EMBL/GenBank/DDBJ databases">
        <title>Deep metagenomics examines the oral microbiome during advanced dental caries in children, revealing novel taxa and co-occurrences with host molecules.</title>
        <authorList>
            <person name="Baker J.L."/>
            <person name="Morton J.T."/>
            <person name="Dinis M."/>
            <person name="Alvarez R."/>
            <person name="Tran N.C."/>
            <person name="Knight R."/>
            <person name="Edlund A."/>
        </authorList>
    </citation>
    <scope>NUCLEOTIDE SEQUENCE</scope>
    <source>
        <strain evidence="13">JCVI_32_bin.24</strain>
    </source>
</reference>
<evidence type="ECO:0000256" key="3">
    <source>
        <dbReference type="ARBA" id="ARBA00022449"/>
    </source>
</evidence>
<keyword evidence="9 10" id="KW-0472">Membrane</keyword>
<feature type="transmembrane region" description="Helical" evidence="10">
    <location>
        <begin position="112"/>
        <end position="133"/>
    </location>
</feature>
<dbReference type="GO" id="GO:0005886">
    <property type="term" value="C:plasma membrane"/>
    <property type="evidence" value="ECO:0007669"/>
    <property type="project" value="TreeGrafter"/>
</dbReference>
<feature type="transmembrane region" description="Helical" evidence="10">
    <location>
        <begin position="56"/>
        <end position="74"/>
    </location>
</feature>
<keyword evidence="3" id="KW-0050">Antiport</keyword>
<dbReference type="InterPro" id="IPR036721">
    <property type="entry name" value="RCK_C_sf"/>
</dbReference>
<name>A0A930BS27_9RHOO</name>
<evidence type="ECO:0000259" key="12">
    <source>
        <dbReference type="PROSITE" id="PS51202"/>
    </source>
</evidence>
<evidence type="ECO:0000313" key="14">
    <source>
        <dbReference type="Proteomes" id="UP000718593"/>
    </source>
</evidence>
<keyword evidence="2" id="KW-0813">Transport</keyword>
<dbReference type="InterPro" id="IPR003148">
    <property type="entry name" value="RCK_N"/>
</dbReference>
<dbReference type="Gene3D" id="1.20.1530.20">
    <property type="match status" value="1"/>
</dbReference>
<accession>A0A930BS27</accession>
<dbReference type="InterPro" id="IPR038770">
    <property type="entry name" value="Na+/solute_symporter_sf"/>
</dbReference>
<dbReference type="GO" id="GO:0006813">
    <property type="term" value="P:potassium ion transport"/>
    <property type="evidence" value="ECO:0007669"/>
    <property type="project" value="UniProtKB-KW"/>
</dbReference>
<evidence type="ECO:0000256" key="10">
    <source>
        <dbReference type="SAM" id="Phobius"/>
    </source>
</evidence>
<dbReference type="PROSITE" id="PS51201">
    <property type="entry name" value="RCK_N"/>
    <property type="match status" value="1"/>
</dbReference>
<protein>
    <submittedName>
        <fullName evidence="13">Cation:proton antiporter</fullName>
    </submittedName>
</protein>
<gene>
    <name evidence="13" type="ORF">HXL68_05995</name>
</gene>
<evidence type="ECO:0000256" key="8">
    <source>
        <dbReference type="ARBA" id="ARBA00023065"/>
    </source>
</evidence>
<sequence length="652" mass="71308">MSALSLVLLLLGASVMAVVVFRRFNLPPVLGYLFVGSVIGPHALNLMDDIHRAESLAEFGVVFLMFSIGLEFSLPKLFAMKRIVFGLGLLQVAVTMGLVAGLVMLFGVSWQVGIALGGVFAMSSTAVITKLLAERMQLDSAHGREIMGVLLFQDLAVVPLLVIIPSLTQPPEKLAALLAIALAKAVIVLALILVFGQRLMRKWFHFVARAKSSEVFILNVLLITLSLATITELAGLSLALGAFVAGMLISETEYKFQVEEDIKPFRDVLMGLFFVTIGVKLDMHILLGLWWQVLLALLGLLLIKGLVVGLLSWRLGASPGNAIRSALWLCAGGEFGFVLLGEIVRLPREIQQVALTVLVLSMLMAPFIVQYSERIVVRFVASEWMMRSMQLTKIAAQSMGAEKHAILCGFGRNGQYLARFLAQEDINYVALDLDPDRVRDASAGGENVVYGDAGRKEALIAAGLMRASVVIVTISDTALAEKVLHHVQELRHDLPVVVRTFDERDMERLTRAGAAEVVPEALEASLMLASHALVLVGVPINRVLKRIRQTRSKRYSLLRGFYRGISDRDYDEDDEHHPRMHSVLLEPGAAAIGKTLDELNLENLGCEVSAIRRRGIRAVEPAPETRLMEGDVVVVLGLPEAVAAADERLLRK</sequence>
<feature type="domain" description="RCK C-terminal" evidence="12">
    <location>
        <begin position="568"/>
        <end position="651"/>
    </location>
</feature>
<dbReference type="GO" id="GO:0008324">
    <property type="term" value="F:monoatomic cation transmembrane transporter activity"/>
    <property type="evidence" value="ECO:0007669"/>
    <property type="project" value="InterPro"/>
</dbReference>
<dbReference type="Pfam" id="PF02254">
    <property type="entry name" value="TrkA_N"/>
    <property type="match status" value="1"/>
</dbReference>
<keyword evidence="5 10" id="KW-0812">Transmembrane</keyword>
<evidence type="ECO:0000256" key="6">
    <source>
        <dbReference type="ARBA" id="ARBA00022958"/>
    </source>
</evidence>
<dbReference type="Proteomes" id="UP000718593">
    <property type="component" value="Unassembled WGS sequence"/>
</dbReference>
<dbReference type="Pfam" id="PF02080">
    <property type="entry name" value="TrkA_C"/>
    <property type="match status" value="1"/>
</dbReference>
<feature type="transmembrane region" description="Helical" evidence="10">
    <location>
        <begin position="216"/>
        <end position="249"/>
    </location>
</feature>
<comment type="subcellular location">
    <subcellularLocation>
        <location evidence="1">Membrane</location>
        <topology evidence="1">Multi-pass membrane protein</topology>
    </subcellularLocation>
</comment>
<keyword evidence="4" id="KW-0633">Potassium transport</keyword>
<evidence type="ECO:0000259" key="11">
    <source>
        <dbReference type="PROSITE" id="PS51201"/>
    </source>
</evidence>
<evidence type="ECO:0000256" key="2">
    <source>
        <dbReference type="ARBA" id="ARBA00022448"/>
    </source>
</evidence>
<feature type="transmembrane region" description="Helical" evidence="10">
    <location>
        <begin position="83"/>
        <end position="106"/>
    </location>
</feature>
<feature type="domain" description="RCK N-terminal" evidence="11">
    <location>
        <begin position="402"/>
        <end position="519"/>
    </location>
</feature>
<dbReference type="InterPro" id="IPR036291">
    <property type="entry name" value="NAD(P)-bd_dom_sf"/>
</dbReference>
<evidence type="ECO:0000256" key="4">
    <source>
        <dbReference type="ARBA" id="ARBA00022538"/>
    </source>
</evidence>
<dbReference type="AlphaFoldDB" id="A0A930BS27"/>
<feature type="transmembrane region" description="Helical" evidence="10">
    <location>
        <begin position="145"/>
        <end position="168"/>
    </location>
</feature>
<dbReference type="EMBL" id="JABZMI010000086">
    <property type="protein sequence ID" value="MBF1164574.1"/>
    <property type="molecule type" value="Genomic_DNA"/>
</dbReference>
<dbReference type="PANTHER" id="PTHR46157">
    <property type="entry name" value="K(+) EFFLUX ANTIPORTER 3, CHLOROPLASTIC"/>
    <property type="match status" value="1"/>
</dbReference>
<dbReference type="Pfam" id="PF00999">
    <property type="entry name" value="Na_H_Exchanger"/>
    <property type="match status" value="1"/>
</dbReference>
<dbReference type="Gene3D" id="3.40.50.720">
    <property type="entry name" value="NAD(P)-binding Rossmann-like Domain"/>
    <property type="match status" value="1"/>
</dbReference>
<evidence type="ECO:0000256" key="1">
    <source>
        <dbReference type="ARBA" id="ARBA00004141"/>
    </source>
</evidence>
<evidence type="ECO:0000256" key="5">
    <source>
        <dbReference type="ARBA" id="ARBA00022692"/>
    </source>
</evidence>